<protein>
    <submittedName>
        <fullName evidence="2">Uncharacterized protein</fullName>
    </submittedName>
</protein>
<sequence>MQRAACVRGSNTALWRSLWRAGGCIYALLDGHYTAFHSDFSGGGGRGESQLERCQRCIGGMLFCRSQGVELDIERELPTKQTEAREEAAEASGQTSSTVPACAMLVARRQS</sequence>
<reference evidence="2 3" key="1">
    <citation type="submission" date="2024-04" db="EMBL/GenBank/DDBJ databases">
        <authorList>
            <person name="Waldvogel A.-M."/>
            <person name="Schoenle A."/>
        </authorList>
    </citation>
    <scope>NUCLEOTIDE SEQUENCE [LARGE SCALE GENOMIC DNA]</scope>
</reference>
<dbReference type="Proteomes" id="UP001497482">
    <property type="component" value="Chromosome 7"/>
</dbReference>
<evidence type="ECO:0000313" key="2">
    <source>
        <dbReference type="EMBL" id="CAL1611101.1"/>
    </source>
</evidence>
<gene>
    <name evidence="2" type="ORF">KC01_LOCUS37578</name>
</gene>
<proteinExistence type="predicted"/>
<feature type="compositionally biased region" description="Basic and acidic residues" evidence="1">
    <location>
        <begin position="77"/>
        <end position="88"/>
    </location>
</feature>
<evidence type="ECO:0000313" key="3">
    <source>
        <dbReference type="Proteomes" id="UP001497482"/>
    </source>
</evidence>
<name>A0AAV2MDD1_KNICA</name>
<dbReference type="AlphaFoldDB" id="A0AAV2MDD1"/>
<accession>A0AAV2MDD1</accession>
<evidence type="ECO:0000256" key="1">
    <source>
        <dbReference type="SAM" id="MobiDB-lite"/>
    </source>
</evidence>
<keyword evidence="3" id="KW-1185">Reference proteome</keyword>
<organism evidence="2 3">
    <name type="scientific">Knipowitschia caucasica</name>
    <name type="common">Caucasian dwarf goby</name>
    <name type="synonym">Pomatoschistus caucasicus</name>
    <dbReference type="NCBI Taxonomy" id="637954"/>
    <lineage>
        <taxon>Eukaryota</taxon>
        <taxon>Metazoa</taxon>
        <taxon>Chordata</taxon>
        <taxon>Craniata</taxon>
        <taxon>Vertebrata</taxon>
        <taxon>Euteleostomi</taxon>
        <taxon>Actinopterygii</taxon>
        <taxon>Neopterygii</taxon>
        <taxon>Teleostei</taxon>
        <taxon>Neoteleostei</taxon>
        <taxon>Acanthomorphata</taxon>
        <taxon>Gobiaria</taxon>
        <taxon>Gobiiformes</taxon>
        <taxon>Gobioidei</taxon>
        <taxon>Gobiidae</taxon>
        <taxon>Gobiinae</taxon>
        <taxon>Knipowitschia</taxon>
    </lineage>
</organism>
<feature type="region of interest" description="Disordered" evidence="1">
    <location>
        <begin position="77"/>
        <end position="100"/>
    </location>
</feature>
<dbReference type="EMBL" id="OZ035829">
    <property type="protein sequence ID" value="CAL1611101.1"/>
    <property type="molecule type" value="Genomic_DNA"/>
</dbReference>